<protein>
    <submittedName>
        <fullName evidence="1">Spore protease YyaC</fullName>
    </submittedName>
</protein>
<dbReference type="InterPro" id="IPR009665">
    <property type="entry name" value="YyaC"/>
</dbReference>
<evidence type="ECO:0000313" key="1">
    <source>
        <dbReference type="EMBL" id="MBU5590330.1"/>
    </source>
</evidence>
<dbReference type="GO" id="GO:0006508">
    <property type="term" value="P:proteolysis"/>
    <property type="evidence" value="ECO:0007669"/>
    <property type="project" value="UniProtKB-KW"/>
</dbReference>
<evidence type="ECO:0000313" key="2">
    <source>
        <dbReference type="Proteomes" id="UP000736583"/>
    </source>
</evidence>
<name>A0ABS6EX88_9CLOT</name>
<gene>
    <name evidence="1" type="primary">yyaC</name>
    <name evidence="1" type="ORF">KQI89_00970</name>
</gene>
<keyword evidence="1" id="KW-0378">Hydrolase</keyword>
<comment type="caution">
    <text evidence="1">The sequence shown here is derived from an EMBL/GenBank/DDBJ whole genome shotgun (WGS) entry which is preliminary data.</text>
</comment>
<dbReference type="NCBIfam" id="TIGR02841">
    <property type="entry name" value="spore_YyaC"/>
    <property type="match status" value="1"/>
</dbReference>
<dbReference type="Proteomes" id="UP000736583">
    <property type="component" value="Unassembled WGS sequence"/>
</dbReference>
<keyword evidence="1" id="KW-0645">Protease</keyword>
<proteinExistence type="predicted"/>
<dbReference type="RefSeq" id="WP_216455550.1">
    <property type="nucleotide sequence ID" value="NZ_JAHLQL010000001.1"/>
</dbReference>
<dbReference type="GO" id="GO:0008233">
    <property type="term" value="F:peptidase activity"/>
    <property type="evidence" value="ECO:0007669"/>
    <property type="project" value="UniProtKB-KW"/>
</dbReference>
<sequence>MNKSKIHYKNKMAIYELSYFMKDYIDKDSVIICIGTDRCIGDSLGPLVGTILQHRFFPLPVYGSVSSPIHAINLCERISNIKGMHPHSNILAIDACLGEKNSIGEIHVRDYPIHPGKGVGKNLPDVGDTSIIGIIDSNDGGDIFLNKNIRLSFIMDMAEIIAESLFYSIYLKNLYHD</sequence>
<accession>A0ABS6EX88</accession>
<organism evidence="1 2">
    <name type="scientific">Clostridium simiarum</name>
    <dbReference type="NCBI Taxonomy" id="2841506"/>
    <lineage>
        <taxon>Bacteria</taxon>
        <taxon>Bacillati</taxon>
        <taxon>Bacillota</taxon>
        <taxon>Clostridia</taxon>
        <taxon>Eubacteriales</taxon>
        <taxon>Clostridiaceae</taxon>
        <taxon>Clostridium</taxon>
    </lineage>
</organism>
<reference evidence="1 2" key="1">
    <citation type="submission" date="2021-06" db="EMBL/GenBank/DDBJ databases">
        <authorList>
            <person name="Sun Q."/>
            <person name="Li D."/>
        </authorList>
    </citation>
    <scope>NUCLEOTIDE SEQUENCE [LARGE SCALE GENOMIC DNA]</scope>
    <source>
        <strain evidence="1 2">MSJ-4</strain>
    </source>
</reference>
<dbReference type="Pfam" id="PF06866">
    <property type="entry name" value="DUF1256"/>
    <property type="match status" value="1"/>
</dbReference>
<keyword evidence="2" id="KW-1185">Reference proteome</keyword>
<dbReference type="EMBL" id="JAHLQL010000001">
    <property type="protein sequence ID" value="MBU5590330.1"/>
    <property type="molecule type" value="Genomic_DNA"/>
</dbReference>